<dbReference type="RefSeq" id="WP_006004663.1">
    <property type="nucleotide sequence ID" value="NZ_BAET01000013.1"/>
</dbReference>
<protein>
    <submittedName>
        <fullName evidence="2">17.2 kDa protein 1 in recA 5'region</fullName>
    </submittedName>
</protein>
<reference evidence="2 3" key="2">
    <citation type="journal article" date="2017" name="Antonie Van Leeuwenhoek">
        <title>Rhizobium rhizosphaerae sp. nov., a novel species isolated from rice rhizosphere.</title>
        <authorList>
            <person name="Zhao J.J."/>
            <person name="Zhang J."/>
            <person name="Zhang R.J."/>
            <person name="Zhang C.W."/>
            <person name="Yin H.Q."/>
            <person name="Zhang X.X."/>
        </authorList>
    </citation>
    <scope>NUCLEOTIDE SEQUENCE [LARGE SCALE GENOMIC DNA]</scope>
    <source>
        <strain evidence="2 3">ACAM 611</strain>
    </source>
</reference>
<dbReference type="NCBIfam" id="TIGR00199">
    <property type="entry name" value="PncC_domain"/>
    <property type="match status" value="1"/>
</dbReference>
<dbReference type="STRING" id="56804.BAE46_05775"/>
<name>H5TB30_9ALTE</name>
<evidence type="ECO:0000313" key="2">
    <source>
        <dbReference type="EMBL" id="GAB55507.1"/>
    </source>
</evidence>
<dbReference type="eggNOG" id="COG1546">
    <property type="taxonomic scope" value="Bacteria"/>
</dbReference>
<dbReference type="AlphaFoldDB" id="H5TB30"/>
<dbReference type="InterPro" id="IPR036653">
    <property type="entry name" value="CinA-like_C"/>
</dbReference>
<dbReference type="Gene3D" id="3.90.950.20">
    <property type="entry name" value="CinA-like"/>
    <property type="match status" value="1"/>
</dbReference>
<dbReference type="SUPFAM" id="SSF142433">
    <property type="entry name" value="CinA-like"/>
    <property type="match status" value="1"/>
</dbReference>
<gene>
    <name evidence="2" type="ORF">GPUN_1383</name>
</gene>
<dbReference type="EMBL" id="BAET01000013">
    <property type="protein sequence ID" value="GAB55507.1"/>
    <property type="molecule type" value="Genomic_DNA"/>
</dbReference>
<proteinExistence type="predicted"/>
<feature type="domain" description="CinA C-terminal" evidence="1">
    <location>
        <begin position="10"/>
        <end position="165"/>
    </location>
</feature>
<comment type="caution">
    <text evidence="2">The sequence shown here is derived from an EMBL/GenBank/DDBJ whole genome shotgun (WGS) entry which is preliminary data.</text>
</comment>
<evidence type="ECO:0000313" key="3">
    <source>
        <dbReference type="Proteomes" id="UP000053586"/>
    </source>
</evidence>
<keyword evidence="3" id="KW-1185">Reference proteome</keyword>
<sequence length="167" mass="17411">MINFTINQKKELATTLGELLLAKNATVASVESCTGGGVASAITEIAGSSQWFNQAWVTYSNDAKHSLVGVDADVIDSFGAVSQQVVIQMAEKGAALAKADLCISISGVAGPGGGSEDKPVGLVWFAIAGSGIKTTYSFNRRFTGDRSQVREQAIVLALKKLVQCLAD</sequence>
<dbReference type="InterPro" id="IPR008136">
    <property type="entry name" value="CinA_C"/>
</dbReference>
<organism evidence="2 3">
    <name type="scientific">Glaciecola punicea ACAM 611</name>
    <dbReference type="NCBI Taxonomy" id="1121923"/>
    <lineage>
        <taxon>Bacteria</taxon>
        <taxon>Pseudomonadati</taxon>
        <taxon>Pseudomonadota</taxon>
        <taxon>Gammaproteobacteria</taxon>
        <taxon>Alteromonadales</taxon>
        <taxon>Alteromonadaceae</taxon>
        <taxon>Glaciecola</taxon>
    </lineage>
</organism>
<reference evidence="2 3" key="1">
    <citation type="journal article" date="2012" name="J. Bacteriol.">
        <title>Genome sequence of proteorhodopsin-containing sea ice bacterium Glaciecola punicea ACAM 611T.</title>
        <authorList>
            <person name="Qin Q.-L."/>
            <person name="Xie B.-B."/>
            <person name="Shu Y.-L."/>
            <person name="Rong J.-C."/>
            <person name="Zhao D.-L."/>
            <person name="Zhang X.-Y."/>
            <person name="Chen X.-L."/>
            <person name="Zhou B.-C."/>
            <person name="Zhanga Y.-Z."/>
        </authorList>
    </citation>
    <scope>NUCLEOTIDE SEQUENCE [LARGE SCALE GENOMIC DNA]</scope>
    <source>
        <strain evidence="2 3">ACAM 611</strain>
    </source>
</reference>
<evidence type="ECO:0000259" key="1">
    <source>
        <dbReference type="Pfam" id="PF02464"/>
    </source>
</evidence>
<dbReference type="Proteomes" id="UP000053586">
    <property type="component" value="Unassembled WGS sequence"/>
</dbReference>
<dbReference type="OrthoDB" id="9801454at2"/>
<accession>H5TB30</accession>
<dbReference type="Pfam" id="PF02464">
    <property type="entry name" value="CinA"/>
    <property type="match status" value="1"/>
</dbReference>